<name>A0A080Z4H7_PHYNI</name>
<sequence>MTEVGWTVYMAPGKIPPQRTVQFERFITKVMFITGVTRPIYARDESLVFDGTLATNPNNVGLKKQSKR</sequence>
<dbReference type="AlphaFoldDB" id="A0A080Z4H7"/>
<gene>
    <name evidence="1" type="ORF">F444_20444</name>
</gene>
<accession>A0A080Z4H7</accession>
<comment type="caution">
    <text evidence="1">The sequence shown here is derived from an EMBL/GenBank/DDBJ whole genome shotgun (WGS) entry which is preliminary data.</text>
</comment>
<protein>
    <submittedName>
        <fullName evidence="1">Uncharacterized protein</fullName>
    </submittedName>
</protein>
<evidence type="ECO:0000313" key="1">
    <source>
        <dbReference type="EMBL" id="ETO61538.1"/>
    </source>
</evidence>
<proteinExistence type="predicted"/>
<dbReference type="EMBL" id="ANJA01003755">
    <property type="protein sequence ID" value="ETO61538.1"/>
    <property type="molecule type" value="Genomic_DNA"/>
</dbReference>
<organism evidence="1 2">
    <name type="scientific">Phytophthora nicotianae P1976</name>
    <dbReference type="NCBI Taxonomy" id="1317066"/>
    <lineage>
        <taxon>Eukaryota</taxon>
        <taxon>Sar</taxon>
        <taxon>Stramenopiles</taxon>
        <taxon>Oomycota</taxon>
        <taxon>Peronosporomycetes</taxon>
        <taxon>Peronosporales</taxon>
        <taxon>Peronosporaceae</taxon>
        <taxon>Phytophthora</taxon>
    </lineage>
</organism>
<dbReference type="Proteomes" id="UP000028582">
    <property type="component" value="Unassembled WGS sequence"/>
</dbReference>
<reference evidence="1 2" key="1">
    <citation type="submission" date="2013-11" db="EMBL/GenBank/DDBJ databases">
        <title>The Genome Sequence of Phytophthora parasitica P1976.</title>
        <authorList>
            <consortium name="The Broad Institute Genomics Platform"/>
            <person name="Russ C."/>
            <person name="Tyler B."/>
            <person name="Panabieres F."/>
            <person name="Shan W."/>
            <person name="Tripathy S."/>
            <person name="Grunwald N."/>
            <person name="Machado M."/>
            <person name="Johnson C.S."/>
            <person name="Walker B."/>
            <person name="Young S."/>
            <person name="Zeng Q."/>
            <person name="Gargeya S."/>
            <person name="Fitzgerald M."/>
            <person name="Haas B."/>
            <person name="Abouelleil A."/>
            <person name="Allen A.W."/>
            <person name="Alvarado L."/>
            <person name="Arachchi H.M."/>
            <person name="Berlin A.M."/>
            <person name="Chapman S.B."/>
            <person name="Gainer-Dewar J."/>
            <person name="Goldberg J."/>
            <person name="Griggs A."/>
            <person name="Gujja S."/>
            <person name="Hansen M."/>
            <person name="Howarth C."/>
            <person name="Imamovic A."/>
            <person name="Ireland A."/>
            <person name="Larimer J."/>
            <person name="McCowan C."/>
            <person name="Murphy C."/>
            <person name="Pearson M."/>
            <person name="Poon T.W."/>
            <person name="Priest M."/>
            <person name="Roberts A."/>
            <person name="Saif S."/>
            <person name="Shea T."/>
            <person name="Sisk P."/>
            <person name="Sykes S."/>
            <person name="Wortman J."/>
            <person name="Nusbaum C."/>
            <person name="Birren B."/>
        </authorList>
    </citation>
    <scope>NUCLEOTIDE SEQUENCE [LARGE SCALE GENOMIC DNA]</scope>
    <source>
        <strain evidence="1 2">P1976</strain>
    </source>
</reference>
<evidence type="ECO:0000313" key="2">
    <source>
        <dbReference type="Proteomes" id="UP000028582"/>
    </source>
</evidence>